<reference evidence="3 4" key="1">
    <citation type="submission" date="2016-11" db="EMBL/GenBank/DDBJ databases">
        <title>The macronuclear genome of Stentor coeruleus: a giant cell with tiny introns.</title>
        <authorList>
            <person name="Slabodnick M."/>
            <person name="Ruby J.G."/>
            <person name="Reiff S.B."/>
            <person name="Swart E.C."/>
            <person name="Gosai S."/>
            <person name="Prabakaran S."/>
            <person name="Witkowska E."/>
            <person name="Larue G.E."/>
            <person name="Fisher S."/>
            <person name="Freeman R.M."/>
            <person name="Gunawardena J."/>
            <person name="Chu W."/>
            <person name="Stover N.A."/>
            <person name="Gregory B.D."/>
            <person name="Nowacki M."/>
            <person name="Derisi J."/>
            <person name="Roy S.W."/>
            <person name="Marshall W.F."/>
            <person name="Sood P."/>
        </authorList>
    </citation>
    <scope>NUCLEOTIDE SEQUENCE [LARGE SCALE GENOMIC DNA]</scope>
    <source>
        <strain evidence="3">WM001</strain>
    </source>
</reference>
<proteinExistence type="predicted"/>
<organism evidence="3 4">
    <name type="scientific">Stentor coeruleus</name>
    <dbReference type="NCBI Taxonomy" id="5963"/>
    <lineage>
        <taxon>Eukaryota</taxon>
        <taxon>Sar</taxon>
        <taxon>Alveolata</taxon>
        <taxon>Ciliophora</taxon>
        <taxon>Postciliodesmatophora</taxon>
        <taxon>Heterotrichea</taxon>
        <taxon>Heterotrichida</taxon>
        <taxon>Stentoridae</taxon>
        <taxon>Stentor</taxon>
    </lineage>
</organism>
<keyword evidence="4" id="KW-1185">Reference proteome</keyword>
<feature type="coiled-coil region" evidence="1">
    <location>
        <begin position="194"/>
        <end position="235"/>
    </location>
</feature>
<accession>A0A1R2CF66</accession>
<protein>
    <recommendedName>
        <fullName evidence="5">DUF4200 domain-containing protein</fullName>
    </recommendedName>
</protein>
<name>A0A1R2CF66_9CILI</name>
<sequence>MSILKSFHTESGRSKTKSQIAFQDVSTPKHHPKQSSQFEHIKNTLEKDLDVEIVQGLEYWVSNRNVEALRRMNTARMQLQKKLDQEDIVELAKIKRKGFDNNAKMEKEKVRYFKNFEYECIEHFKQIQSKLNKTIEKRDAKRASQLNLKNEIFELQQQLEFIEKYIRISSSRSLFAKMSQENIAVYLNKKQGSINNIKNEKTEILQKIDMIQIEINKKEKKIQKIEKKLYNLRKSFKIIKNDMIVNFLELLKKGVDTKGEGLYTIVKFLLEFKVSLKYEMFPDSLDEVSVNCIINLAKKHMEVDRFYESLPVYHDSKYTQSTPREDVHQRLAKLTKTIKVRKPDYSEKHTKWLGEEKSSDDILSNIGSESLKLEEKITKLKQEIKDILIEEVRRLTRESLKYSKDPKILISFVVGRDNIVKYNNFILKELQNLQQIKEQTKTFSFTQCLLPKKISSMPLRQ</sequence>
<evidence type="ECO:0000313" key="3">
    <source>
        <dbReference type="EMBL" id="OMJ87654.1"/>
    </source>
</evidence>
<keyword evidence="1" id="KW-0175">Coiled coil</keyword>
<feature type="compositionally biased region" description="Polar residues" evidence="2">
    <location>
        <begin position="17"/>
        <end position="26"/>
    </location>
</feature>
<gene>
    <name evidence="3" type="ORF">SteCoe_10580</name>
</gene>
<feature type="region of interest" description="Disordered" evidence="2">
    <location>
        <begin position="1"/>
        <end position="37"/>
    </location>
</feature>
<comment type="caution">
    <text evidence="3">The sequence shown here is derived from an EMBL/GenBank/DDBJ whole genome shotgun (WGS) entry which is preliminary data.</text>
</comment>
<dbReference type="AlphaFoldDB" id="A0A1R2CF66"/>
<dbReference type="Proteomes" id="UP000187209">
    <property type="component" value="Unassembled WGS sequence"/>
</dbReference>
<evidence type="ECO:0008006" key="5">
    <source>
        <dbReference type="Google" id="ProtNLM"/>
    </source>
</evidence>
<feature type="coiled-coil region" evidence="1">
    <location>
        <begin position="363"/>
        <end position="390"/>
    </location>
</feature>
<dbReference type="OrthoDB" id="299768at2759"/>
<dbReference type="EMBL" id="MPUH01000171">
    <property type="protein sequence ID" value="OMJ87654.1"/>
    <property type="molecule type" value="Genomic_DNA"/>
</dbReference>
<evidence type="ECO:0000256" key="1">
    <source>
        <dbReference type="SAM" id="Coils"/>
    </source>
</evidence>
<evidence type="ECO:0000256" key="2">
    <source>
        <dbReference type="SAM" id="MobiDB-lite"/>
    </source>
</evidence>
<evidence type="ECO:0000313" key="4">
    <source>
        <dbReference type="Proteomes" id="UP000187209"/>
    </source>
</evidence>